<dbReference type="SUPFAM" id="SSF54593">
    <property type="entry name" value="Glyoxalase/Bleomycin resistance protein/Dihydroxybiphenyl dioxygenase"/>
    <property type="match status" value="1"/>
</dbReference>
<name>A0A402AEB8_9CHLR</name>
<dbReference type="Proteomes" id="UP000287188">
    <property type="component" value="Unassembled WGS sequence"/>
</dbReference>
<dbReference type="InterPro" id="IPR004360">
    <property type="entry name" value="Glyas_Fos-R_dOase_dom"/>
</dbReference>
<protein>
    <recommendedName>
        <fullName evidence="1">VOC domain-containing protein</fullName>
    </recommendedName>
</protein>
<dbReference type="InterPro" id="IPR029068">
    <property type="entry name" value="Glyas_Bleomycin-R_OHBP_Dase"/>
</dbReference>
<dbReference type="AlphaFoldDB" id="A0A402AEB8"/>
<feature type="domain" description="VOC" evidence="1">
    <location>
        <begin position="5"/>
        <end position="134"/>
    </location>
</feature>
<dbReference type="OrthoDB" id="9794917at2"/>
<dbReference type="RefSeq" id="WP_126549136.1">
    <property type="nucleotide sequence ID" value="NZ_BIFS01000001.1"/>
</dbReference>
<evidence type="ECO:0000259" key="1">
    <source>
        <dbReference type="PROSITE" id="PS51819"/>
    </source>
</evidence>
<dbReference type="PANTHER" id="PTHR36437">
    <property type="entry name" value="GLYOXALASE/BLEOMYCIN RESISTANCE PROTEIN/DIOXYGENASE"/>
    <property type="match status" value="1"/>
</dbReference>
<evidence type="ECO:0000313" key="3">
    <source>
        <dbReference type="Proteomes" id="UP000287188"/>
    </source>
</evidence>
<dbReference type="PROSITE" id="PS51819">
    <property type="entry name" value="VOC"/>
    <property type="match status" value="1"/>
</dbReference>
<organism evidence="2 3">
    <name type="scientific">Dictyobacter kobayashii</name>
    <dbReference type="NCBI Taxonomy" id="2014872"/>
    <lineage>
        <taxon>Bacteria</taxon>
        <taxon>Bacillati</taxon>
        <taxon>Chloroflexota</taxon>
        <taxon>Ktedonobacteria</taxon>
        <taxon>Ktedonobacterales</taxon>
        <taxon>Dictyobacteraceae</taxon>
        <taxon>Dictyobacter</taxon>
    </lineage>
</organism>
<dbReference type="PANTHER" id="PTHR36437:SF2">
    <property type="entry name" value="GLYOXALASE_BLEOMYCIN RESISTANCE PROTEIN_DIOXYGENASE"/>
    <property type="match status" value="1"/>
</dbReference>
<sequence length="151" mass="16941">MRLISPHTIIPVLVNDQDEALQFYIEILGLEKRSDMTFGPGLRLLTVAPKGQQKPELALAKPDIPLYGETYVNELRGNQEHKLSSIFVTDDCQRSYTQLSERGVTFISTPSKQLYGVEAVFRDPYGNAFSLLETNQGIRTLFKTMFIGTAA</sequence>
<dbReference type="InterPro" id="IPR037523">
    <property type="entry name" value="VOC_core"/>
</dbReference>
<dbReference type="Gene3D" id="3.10.180.10">
    <property type="entry name" value="2,3-Dihydroxybiphenyl 1,2-Dioxygenase, domain 1"/>
    <property type="match status" value="1"/>
</dbReference>
<gene>
    <name evidence="2" type="ORF">KDK_12580</name>
</gene>
<dbReference type="EMBL" id="BIFS01000001">
    <property type="protein sequence ID" value="GCE17458.1"/>
    <property type="molecule type" value="Genomic_DNA"/>
</dbReference>
<accession>A0A402AEB8</accession>
<keyword evidence="3" id="KW-1185">Reference proteome</keyword>
<proteinExistence type="predicted"/>
<reference evidence="3" key="1">
    <citation type="submission" date="2018-12" db="EMBL/GenBank/DDBJ databases">
        <title>Tengunoibacter tsumagoiensis gen. nov., sp. nov., Dictyobacter kobayashii sp. nov., D. alpinus sp. nov., and D. joshuensis sp. nov. and description of Dictyobacteraceae fam. nov. within the order Ktedonobacterales isolated from Tengu-no-mugimeshi.</title>
        <authorList>
            <person name="Wang C.M."/>
            <person name="Zheng Y."/>
            <person name="Sakai Y."/>
            <person name="Toyoda A."/>
            <person name="Minakuchi Y."/>
            <person name="Abe K."/>
            <person name="Yokota A."/>
            <person name="Yabe S."/>
        </authorList>
    </citation>
    <scope>NUCLEOTIDE SEQUENCE [LARGE SCALE GENOMIC DNA]</scope>
    <source>
        <strain evidence="3">Uno11</strain>
    </source>
</reference>
<dbReference type="Pfam" id="PF00903">
    <property type="entry name" value="Glyoxalase"/>
    <property type="match status" value="1"/>
</dbReference>
<evidence type="ECO:0000313" key="2">
    <source>
        <dbReference type="EMBL" id="GCE17458.1"/>
    </source>
</evidence>
<comment type="caution">
    <text evidence="2">The sequence shown here is derived from an EMBL/GenBank/DDBJ whole genome shotgun (WGS) entry which is preliminary data.</text>
</comment>